<evidence type="ECO:0000313" key="1">
    <source>
        <dbReference type="EMBL" id="QTD49451.1"/>
    </source>
</evidence>
<dbReference type="EMBL" id="CP071793">
    <property type="protein sequence ID" value="QTD49451.1"/>
    <property type="molecule type" value="Genomic_DNA"/>
</dbReference>
<keyword evidence="2" id="KW-1185">Reference proteome</keyword>
<sequence>MGARAVKTLINLLASVSKEWLSYYTSTTHYNTVEKESSHVGTRLDVPESALQDNTYFVCIGIPEATDDGLNFKLLKTQDKESDQSLLLDLIGLNKCPIFDWPIEHQTETRQLFVFKHERFTNNPYFLNTSFFNVHRKSQHRYDRRDYLCHTRYRYYINRYKVRQEVAHVYGISNAETALEHGPIETTEKNFRDCSEIPVISRDGPTADMYNTLVSIMEQPLS</sequence>
<accession>A0A8A4TKN9</accession>
<proteinExistence type="predicted"/>
<name>A0A8A4TKN9_SULCO</name>
<dbReference type="KEGG" id="scor:J3U87_28020"/>
<evidence type="ECO:0000313" key="2">
    <source>
        <dbReference type="Proteomes" id="UP000663929"/>
    </source>
</evidence>
<dbReference type="RefSeq" id="WP_237379084.1">
    <property type="nucleotide sequence ID" value="NZ_CP071793.1"/>
</dbReference>
<gene>
    <name evidence="1" type="ORF">J3U87_28020</name>
</gene>
<dbReference type="Proteomes" id="UP000663929">
    <property type="component" value="Chromosome"/>
</dbReference>
<organism evidence="1 2">
    <name type="scientific">Sulfidibacter corallicola</name>
    <dbReference type="NCBI Taxonomy" id="2818388"/>
    <lineage>
        <taxon>Bacteria</taxon>
        <taxon>Pseudomonadati</taxon>
        <taxon>Acidobacteriota</taxon>
        <taxon>Holophagae</taxon>
        <taxon>Acanthopleuribacterales</taxon>
        <taxon>Acanthopleuribacteraceae</taxon>
        <taxon>Sulfidibacter</taxon>
    </lineage>
</organism>
<dbReference type="AlphaFoldDB" id="A0A8A4TKN9"/>
<protein>
    <submittedName>
        <fullName evidence="1">Uncharacterized protein</fullName>
    </submittedName>
</protein>
<reference evidence="1" key="1">
    <citation type="submission" date="2021-03" db="EMBL/GenBank/DDBJ databases">
        <title>Acanthopleuribacteraceae sp. M133.</title>
        <authorList>
            <person name="Wang G."/>
        </authorList>
    </citation>
    <scope>NUCLEOTIDE SEQUENCE</scope>
    <source>
        <strain evidence="1">M133</strain>
    </source>
</reference>